<name>A7ENL9_SCLS1</name>
<dbReference type="AlphaFoldDB" id="A7ENL9"/>
<evidence type="ECO:0000313" key="2">
    <source>
        <dbReference type="Proteomes" id="UP000001312"/>
    </source>
</evidence>
<dbReference type="RefSeq" id="XP_001592677.1">
    <property type="nucleotide sequence ID" value="XM_001592627.1"/>
</dbReference>
<dbReference type="GeneID" id="5488595"/>
<protein>
    <submittedName>
        <fullName evidence="1">Uncharacterized protein</fullName>
    </submittedName>
</protein>
<evidence type="ECO:0000313" key="1">
    <source>
        <dbReference type="EMBL" id="EDO04435.1"/>
    </source>
</evidence>
<gene>
    <name evidence="1" type="ORF">SS1G_06918</name>
</gene>
<reference evidence="2" key="1">
    <citation type="journal article" date="2011" name="PLoS Genet.">
        <title>Genomic analysis of the necrotrophic fungal pathogens Sclerotinia sclerotiorum and Botrytis cinerea.</title>
        <authorList>
            <person name="Amselem J."/>
            <person name="Cuomo C.A."/>
            <person name="van Kan J.A."/>
            <person name="Viaud M."/>
            <person name="Benito E.P."/>
            <person name="Couloux A."/>
            <person name="Coutinho P.M."/>
            <person name="de Vries R.P."/>
            <person name="Dyer P.S."/>
            <person name="Fillinger S."/>
            <person name="Fournier E."/>
            <person name="Gout L."/>
            <person name="Hahn M."/>
            <person name="Kohn L."/>
            <person name="Lapalu N."/>
            <person name="Plummer K.M."/>
            <person name="Pradier J.M."/>
            <person name="Quevillon E."/>
            <person name="Sharon A."/>
            <person name="Simon A."/>
            <person name="ten Have A."/>
            <person name="Tudzynski B."/>
            <person name="Tudzynski P."/>
            <person name="Wincker P."/>
            <person name="Andrew M."/>
            <person name="Anthouard V."/>
            <person name="Beever R.E."/>
            <person name="Beffa R."/>
            <person name="Benoit I."/>
            <person name="Bouzid O."/>
            <person name="Brault B."/>
            <person name="Chen Z."/>
            <person name="Choquer M."/>
            <person name="Collemare J."/>
            <person name="Cotton P."/>
            <person name="Danchin E.G."/>
            <person name="Da Silva C."/>
            <person name="Gautier A."/>
            <person name="Giraud C."/>
            <person name="Giraud T."/>
            <person name="Gonzalez C."/>
            <person name="Grossetete S."/>
            <person name="Guldener U."/>
            <person name="Henrissat B."/>
            <person name="Howlett B.J."/>
            <person name="Kodira C."/>
            <person name="Kretschmer M."/>
            <person name="Lappartient A."/>
            <person name="Leroch M."/>
            <person name="Levis C."/>
            <person name="Mauceli E."/>
            <person name="Neuveglise C."/>
            <person name="Oeser B."/>
            <person name="Pearson M."/>
            <person name="Poulain J."/>
            <person name="Poussereau N."/>
            <person name="Quesneville H."/>
            <person name="Rascle C."/>
            <person name="Schumacher J."/>
            <person name="Segurens B."/>
            <person name="Sexton A."/>
            <person name="Silva E."/>
            <person name="Sirven C."/>
            <person name="Soanes D.M."/>
            <person name="Talbot N.J."/>
            <person name="Templeton M."/>
            <person name="Yandava C."/>
            <person name="Yarden O."/>
            <person name="Zeng Q."/>
            <person name="Rollins J.A."/>
            <person name="Lebrun M.H."/>
            <person name="Dickman M."/>
        </authorList>
    </citation>
    <scope>NUCLEOTIDE SEQUENCE [LARGE SCALE GENOMIC DNA]</scope>
    <source>
        <strain evidence="2">ATCC 18683 / 1980 / Ss-1</strain>
    </source>
</reference>
<dbReference type="KEGG" id="ssl:SS1G_06918"/>
<accession>A7ENL9</accession>
<dbReference type="Proteomes" id="UP000001312">
    <property type="component" value="Unassembled WGS sequence"/>
</dbReference>
<proteinExistence type="predicted"/>
<sequence>MCRLPVGLNNRTNTWNLEEDVTEVLDFLEWATLDDSKQETKTRENATIAKRFKNG</sequence>
<dbReference type="InParanoid" id="A7ENL9"/>
<organism evidence="1 2">
    <name type="scientific">Sclerotinia sclerotiorum (strain ATCC 18683 / 1980 / Ss-1)</name>
    <name type="common">White mold</name>
    <name type="synonym">Whetzelinia sclerotiorum</name>
    <dbReference type="NCBI Taxonomy" id="665079"/>
    <lineage>
        <taxon>Eukaryota</taxon>
        <taxon>Fungi</taxon>
        <taxon>Dikarya</taxon>
        <taxon>Ascomycota</taxon>
        <taxon>Pezizomycotina</taxon>
        <taxon>Leotiomycetes</taxon>
        <taxon>Helotiales</taxon>
        <taxon>Sclerotiniaceae</taxon>
        <taxon>Sclerotinia</taxon>
    </lineage>
</organism>
<keyword evidence="2" id="KW-1185">Reference proteome</keyword>
<dbReference type="EMBL" id="CH476628">
    <property type="protein sequence ID" value="EDO04435.1"/>
    <property type="molecule type" value="Genomic_DNA"/>
</dbReference>